<sequence length="683" mass="75807">MQSPTKPTLPSQCDRVDGTSNHIRRRRKMRTAKSLSPLALLVLLLRSSPSHSFSPSISQGQRQSLTNLRFRHSEDNNPQAPAADAAAAAAAAGFFADPNTAPFVSPTSNMPTWLRTQQGHLADEKLHYLYDLMLNSYLTNDEAVMVARAVKEAAGGDANKEAGAVDFLLILVETMELDAPALIAAAFHYCTCVTARENSAAAPHSFPVTAFWDHHGMQEGETIKFFDEHASIIARDAARLKRTETVAGSTAYGDPAAADYENFRSLLLTVVTDWRALAIRSAACLYRLRGLLSVRNHNGQPKLTPEEIRISREALKVYAPLASRLGMHRLKNELEGAAFRILYRRQYEAVTSLALQKRRGSQSGISVGDGMKGVLTDVADAVRQALGQDLTLAKYAADVEVTARVKEPYSLWKKMLKNRAKSILDIPDALALRVVLNAKKLAEEEDVSVTRARERALCYYVQKKCTDRWRPLPDNGRFKDYIEMPKPNGYQSLHYSAFTQWADEYWPFEIQVRTGEMHRVAEFGVASHFDYKEGQQNNSKHNGESYRLDQTTGAYLKSVQEWHWQQSQGPSSRISYTKEGVTPYIEALSTAQSNLAREHVFVFLESSQLGSPSHSNGKLLSLPSGARVLDALREGSKSLGIRIRLRDNDTAGIAHNGGVTNMTQKLRNGDVLSVVVENETVFA</sequence>
<feature type="compositionally biased region" description="Polar residues" evidence="1">
    <location>
        <begin position="1"/>
        <end position="11"/>
    </location>
</feature>
<name>A0A7S2DWE5_9STRA</name>
<feature type="domain" description="RelA/SpoT" evidence="2">
    <location>
        <begin position="403"/>
        <end position="535"/>
    </location>
</feature>
<dbReference type="InterPro" id="IPR007685">
    <property type="entry name" value="RelA_SpoT"/>
</dbReference>
<accession>A0A7S2DWE5</accession>
<dbReference type="SUPFAM" id="SSF81301">
    <property type="entry name" value="Nucleotidyltransferase"/>
    <property type="match status" value="1"/>
</dbReference>
<dbReference type="Pfam" id="PF13328">
    <property type="entry name" value="HD_4"/>
    <property type="match status" value="1"/>
</dbReference>
<dbReference type="SUPFAM" id="SSF109604">
    <property type="entry name" value="HD-domain/PDEase-like"/>
    <property type="match status" value="1"/>
</dbReference>
<dbReference type="GO" id="GO:0015969">
    <property type="term" value="P:guanosine tetraphosphate metabolic process"/>
    <property type="evidence" value="ECO:0007669"/>
    <property type="project" value="InterPro"/>
</dbReference>
<proteinExistence type="predicted"/>
<dbReference type="AlphaFoldDB" id="A0A7S2DWE5"/>
<dbReference type="Gene3D" id="1.10.3210.10">
    <property type="entry name" value="Hypothetical protein af1432"/>
    <property type="match status" value="1"/>
</dbReference>
<dbReference type="Gene3D" id="3.30.460.10">
    <property type="entry name" value="Beta Polymerase, domain 2"/>
    <property type="match status" value="1"/>
</dbReference>
<dbReference type="PANTHER" id="PTHR21262:SF31">
    <property type="entry name" value="GTP PYROPHOSPHOKINASE"/>
    <property type="match status" value="1"/>
</dbReference>
<dbReference type="Pfam" id="PF04607">
    <property type="entry name" value="RelA_SpoT"/>
    <property type="match status" value="1"/>
</dbReference>
<evidence type="ECO:0000259" key="2">
    <source>
        <dbReference type="SMART" id="SM00954"/>
    </source>
</evidence>
<dbReference type="SMART" id="SM00954">
    <property type="entry name" value="RelA_SpoT"/>
    <property type="match status" value="1"/>
</dbReference>
<reference evidence="3" key="1">
    <citation type="submission" date="2021-01" db="EMBL/GenBank/DDBJ databases">
        <authorList>
            <person name="Corre E."/>
            <person name="Pelletier E."/>
            <person name="Niang G."/>
            <person name="Scheremetjew M."/>
            <person name="Finn R."/>
            <person name="Kale V."/>
            <person name="Holt S."/>
            <person name="Cochrane G."/>
            <person name="Meng A."/>
            <person name="Brown T."/>
            <person name="Cohen L."/>
        </authorList>
    </citation>
    <scope>NUCLEOTIDE SEQUENCE</scope>
    <source>
        <strain evidence="3">CCMP826</strain>
    </source>
</reference>
<evidence type="ECO:0000313" key="3">
    <source>
        <dbReference type="EMBL" id="CAD9466332.1"/>
    </source>
</evidence>
<evidence type="ECO:0000256" key="1">
    <source>
        <dbReference type="SAM" id="MobiDB-lite"/>
    </source>
</evidence>
<dbReference type="InterPro" id="IPR043519">
    <property type="entry name" value="NT_sf"/>
</dbReference>
<gene>
    <name evidence="3" type="ORF">HTAM1171_LOCUS329</name>
</gene>
<protein>
    <recommendedName>
        <fullName evidence="2">RelA/SpoT domain-containing protein</fullName>
    </recommendedName>
</protein>
<dbReference type="EMBL" id="HBGV01000491">
    <property type="protein sequence ID" value="CAD9466332.1"/>
    <property type="molecule type" value="Transcribed_RNA"/>
</dbReference>
<dbReference type="PANTHER" id="PTHR21262">
    <property type="entry name" value="GUANOSINE-3',5'-BIS DIPHOSPHATE 3'-PYROPHOSPHOHYDROLASE"/>
    <property type="match status" value="1"/>
</dbReference>
<dbReference type="CDD" id="cd05399">
    <property type="entry name" value="NT_Rel-Spo_like"/>
    <property type="match status" value="1"/>
</dbReference>
<organism evidence="3">
    <name type="scientific">Helicotheca tamesis</name>
    <dbReference type="NCBI Taxonomy" id="374047"/>
    <lineage>
        <taxon>Eukaryota</taxon>
        <taxon>Sar</taxon>
        <taxon>Stramenopiles</taxon>
        <taxon>Ochrophyta</taxon>
        <taxon>Bacillariophyta</taxon>
        <taxon>Mediophyceae</taxon>
        <taxon>Lithodesmiophycidae</taxon>
        <taxon>Lithodesmiales</taxon>
        <taxon>Lithodesmiaceae</taxon>
        <taxon>Helicotheca</taxon>
    </lineage>
</organism>
<feature type="region of interest" description="Disordered" evidence="1">
    <location>
        <begin position="1"/>
        <end position="21"/>
    </location>
</feature>